<dbReference type="PANTHER" id="PTHR43570">
    <property type="entry name" value="ALDEHYDE DEHYDROGENASE"/>
    <property type="match status" value="1"/>
</dbReference>
<keyword evidence="2 4" id="KW-0560">Oxidoreductase</keyword>
<dbReference type="EMBL" id="RMBX01000008">
    <property type="protein sequence ID" value="RPD40164.1"/>
    <property type="molecule type" value="Genomic_DNA"/>
</dbReference>
<dbReference type="PROSITE" id="PS00687">
    <property type="entry name" value="ALDEHYDE_DEHYDR_GLU"/>
    <property type="match status" value="1"/>
</dbReference>
<sequence length="457" mass="51022">MTTIHDIYQAQRSYFASGATRPFAFRKTKLKELRKAIKRHEDAILAALHTDMRKSPVEAYGSEIGLLYEEIDHTLTNLRQWMRPKPVSSPLMHYPSGSVIYREPKGLTLLIGPWNYPFQLLINPLIGAIAAGNTAILKPSELAPATEAVIQRVIADVFEPQFVAVVTGEGHLVIPELMKHRFDHVFFTGSIPVGKKILEMAAPHLSPVTLELGGKSPCIVDEKADLKTAARRIIWGKCWNAGQTCISPDYVLAHQKIMNPLLEHMKAAIHQFFGENVADSPDYPRLINEKRFDQVASYLSQGSVYTGGETSRADKFIAPTLLTDVSFDAPVMKEEIFGPVLPVIPYKSTEDAIRMIAENPYPLALYIFSKSRKTEQAFIEKVAFGGGCINNTLVHFANAELPFGGIGYSGMGRYHGRNSFYEFTHEKGVLKTGTWLDVPMKYAPFGNKLKLLKMIQK</sequence>
<evidence type="ECO:0000259" key="8">
    <source>
        <dbReference type="Pfam" id="PF00171"/>
    </source>
</evidence>
<dbReference type="FunFam" id="3.40.309.10:FF:000003">
    <property type="entry name" value="Aldehyde dehydrogenase"/>
    <property type="match status" value="1"/>
</dbReference>
<dbReference type="OrthoDB" id="629320at2"/>
<dbReference type="PANTHER" id="PTHR43570:SF16">
    <property type="entry name" value="ALDEHYDE DEHYDROGENASE TYPE III, ISOFORM Q"/>
    <property type="match status" value="1"/>
</dbReference>
<comment type="caution">
    <text evidence="9">The sequence shown here is derived from an EMBL/GenBank/DDBJ whole genome shotgun (WGS) entry which is preliminary data.</text>
</comment>
<evidence type="ECO:0000313" key="9">
    <source>
        <dbReference type="EMBL" id="RPD40164.1"/>
    </source>
</evidence>
<feature type="domain" description="Aldehyde dehydrogenase" evidence="8">
    <location>
        <begin position="5"/>
        <end position="427"/>
    </location>
</feature>
<evidence type="ECO:0000256" key="1">
    <source>
        <dbReference type="ARBA" id="ARBA00009986"/>
    </source>
</evidence>
<evidence type="ECO:0000256" key="5">
    <source>
        <dbReference type="PIRSR" id="PIRSR036492-1"/>
    </source>
</evidence>
<name>A0A3N4M907_9BACT</name>
<evidence type="ECO:0000256" key="6">
    <source>
        <dbReference type="PROSITE-ProRule" id="PRU10007"/>
    </source>
</evidence>
<accession>A0A3N4M907</accession>
<evidence type="ECO:0000256" key="4">
    <source>
        <dbReference type="PIRNR" id="PIRNR036492"/>
    </source>
</evidence>
<dbReference type="InterPro" id="IPR016163">
    <property type="entry name" value="Ald_DH_C"/>
</dbReference>
<dbReference type="InterPro" id="IPR016162">
    <property type="entry name" value="Ald_DH_N"/>
</dbReference>
<dbReference type="InterPro" id="IPR029510">
    <property type="entry name" value="Ald_DH_CS_GLU"/>
</dbReference>
<dbReference type="Proteomes" id="UP000279089">
    <property type="component" value="Unassembled WGS sequence"/>
</dbReference>
<dbReference type="InterPro" id="IPR012394">
    <property type="entry name" value="Aldehyde_DH_NAD(P)"/>
</dbReference>
<dbReference type="InterPro" id="IPR016161">
    <property type="entry name" value="Ald_DH/histidinol_DH"/>
</dbReference>
<dbReference type="FunFam" id="3.40.605.10:FF:000004">
    <property type="entry name" value="Aldehyde dehydrogenase"/>
    <property type="match status" value="1"/>
</dbReference>
<dbReference type="GO" id="GO:0005737">
    <property type="term" value="C:cytoplasm"/>
    <property type="evidence" value="ECO:0007669"/>
    <property type="project" value="TreeGrafter"/>
</dbReference>
<dbReference type="InterPro" id="IPR015590">
    <property type="entry name" value="Aldehyde_DH_dom"/>
</dbReference>
<reference evidence="10" key="1">
    <citation type="submission" date="2018-11" db="EMBL/GenBank/DDBJ databases">
        <title>Chitinophaga lutea sp.nov., isolate from arsenic contaminated soil.</title>
        <authorList>
            <person name="Zong Y."/>
        </authorList>
    </citation>
    <scope>NUCLEOTIDE SEQUENCE [LARGE SCALE GENOMIC DNA]</scope>
    <source>
        <strain evidence="10">YLT18</strain>
    </source>
</reference>
<keyword evidence="10" id="KW-1185">Reference proteome</keyword>
<dbReference type="Pfam" id="PF00171">
    <property type="entry name" value="Aldedh"/>
    <property type="match status" value="1"/>
</dbReference>
<protein>
    <recommendedName>
        <fullName evidence="4">Aldehyde dehydrogenase</fullName>
    </recommendedName>
</protein>
<dbReference type="PIRSF" id="PIRSF036492">
    <property type="entry name" value="ALDH"/>
    <property type="match status" value="1"/>
</dbReference>
<gene>
    <name evidence="9" type="ORF">EG028_16050</name>
</gene>
<dbReference type="GO" id="GO:0006081">
    <property type="term" value="P:aldehyde metabolic process"/>
    <property type="evidence" value="ECO:0007669"/>
    <property type="project" value="InterPro"/>
</dbReference>
<keyword evidence="3" id="KW-0520">NAD</keyword>
<evidence type="ECO:0000256" key="2">
    <source>
        <dbReference type="ARBA" id="ARBA00023002"/>
    </source>
</evidence>
<dbReference type="AlphaFoldDB" id="A0A3N4M907"/>
<evidence type="ECO:0000256" key="7">
    <source>
        <dbReference type="RuleBase" id="RU003345"/>
    </source>
</evidence>
<evidence type="ECO:0000313" key="10">
    <source>
        <dbReference type="Proteomes" id="UP000279089"/>
    </source>
</evidence>
<proteinExistence type="inferred from homology"/>
<evidence type="ECO:0000256" key="3">
    <source>
        <dbReference type="ARBA" id="ARBA00023027"/>
    </source>
</evidence>
<dbReference type="Gene3D" id="3.40.309.10">
    <property type="entry name" value="Aldehyde Dehydrogenase, Chain A, domain 2"/>
    <property type="match status" value="1"/>
</dbReference>
<dbReference type="CDD" id="cd07136">
    <property type="entry name" value="ALDH_YwdH-P39616"/>
    <property type="match status" value="1"/>
</dbReference>
<feature type="active site" evidence="5 6">
    <location>
        <position position="211"/>
    </location>
</feature>
<dbReference type="GO" id="GO:0004029">
    <property type="term" value="F:aldehyde dehydrogenase (NAD+) activity"/>
    <property type="evidence" value="ECO:0007669"/>
    <property type="project" value="TreeGrafter"/>
</dbReference>
<dbReference type="SUPFAM" id="SSF53720">
    <property type="entry name" value="ALDH-like"/>
    <property type="match status" value="1"/>
</dbReference>
<dbReference type="Gene3D" id="3.40.605.10">
    <property type="entry name" value="Aldehyde Dehydrogenase, Chain A, domain 1"/>
    <property type="match status" value="1"/>
</dbReference>
<comment type="similarity">
    <text evidence="1 4 7">Belongs to the aldehyde dehydrogenase family.</text>
</comment>
<feature type="active site" evidence="5">
    <location>
        <position position="245"/>
    </location>
</feature>
<organism evidence="9 10">
    <name type="scientific">Chitinophaga barathri</name>
    <dbReference type="NCBI Taxonomy" id="1647451"/>
    <lineage>
        <taxon>Bacteria</taxon>
        <taxon>Pseudomonadati</taxon>
        <taxon>Bacteroidota</taxon>
        <taxon>Chitinophagia</taxon>
        <taxon>Chitinophagales</taxon>
        <taxon>Chitinophagaceae</taxon>
        <taxon>Chitinophaga</taxon>
    </lineage>
</organism>